<name>J3TY63_9ENTR</name>
<dbReference type="EMBL" id="CP003546">
    <property type="protein sequence ID" value="AFP85280.1"/>
    <property type="molecule type" value="Genomic_DNA"/>
</dbReference>
<accession>J3TY63</accession>
<dbReference type="Proteomes" id="UP000003936">
    <property type="component" value="Chromosome"/>
</dbReference>
<dbReference type="HOGENOM" id="CLU_2620031_0_0_6"/>
<keyword evidence="2" id="KW-1185">Reference proteome</keyword>
<proteinExistence type="predicted"/>
<evidence type="ECO:0000313" key="1">
    <source>
        <dbReference type="EMBL" id="AFP85280.1"/>
    </source>
</evidence>
<reference evidence="1 2" key="1">
    <citation type="journal article" date="2012" name="Mol. Biol. Evol.">
        <title>Genome reduction and co-evolution between the primary and secondary bacterial symbionts of psyllids.</title>
        <authorList>
            <person name="Sloan D.B."/>
            <person name="Moran N.A."/>
        </authorList>
    </citation>
    <scope>NUCLEOTIDE SEQUENCE [LARGE SCALE GENOMIC DNA]</scope>
    <source>
        <strain evidence="1">Ceuc_S</strain>
    </source>
</reference>
<gene>
    <name evidence="1" type="ORF">A359_09140</name>
</gene>
<dbReference type="KEGG" id="sect:A359_09140"/>
<evidence type="ECO:0000313" key="2">
    <source>
        <dbReference type="Proteomes" id="UP000003936"/>
    </source>
</evidence>
<protein>
    <submittedName>
        <fullName evidence="1">Uncharacterized protein</fullName>
    </submittedName>
</protein>
<organism evidence="1 2">
    <name type="scientific">secondary endosymbiont of Ctenarytaina eucalypti</name>
    <dbReference type="NCBI Taxonomy" id="1199245"/>
    <lineage>
        <taxon>Bacteria</taxon>
        <taxon>Pseudomonadati</taxon>
        <taxon>Pseudomonadota</taxon>
        <taxon>Gammaproteobacteria</taxon>
        <taxon>Enterobacterales</taxon>
        <taxon>Enterobacteriaceae</taxon>
        <taxon>aphid secondary symbionts</taxon>
    </lineage>
</organism>
<sequence length="78" mass="8693">MQSTQQRIRVSLDEIIYDTCCSWKALFADRRIKLIVLFLGSAQYSPASITTNALAINNQHVIGSNHTRNIQVAGMLAD</sequence>
<dbReference type="AlphaFoldDB" id="J3TY63"/>